<dbReference type="PROSITE" id="PS50158">
    <property type="entry name" value="ZF_CCHC"/>
    <property type="match status" value="1"/>
</dbReference>
<feature type="domain" description="CCHC-type" evidence="3">
    <location>
        <begin position="145"/>
        <end position="161"/>
    </location>
</feature>
<evidence type="ECO:0000313" key="4">
    <source>
        <dbReference type="EMBL" id="RNA14383.1"/>
    </source>
</evidence>
<dbReference type="GO" id="GO:0003676">
    <property type="term" value="F:nucleic acid binding"/>
    <property type="evidence" value="ECO:0007669"/>
    <property type="project" value="InterPro"/>
</dbReference>
<reference evidence="4 5" key="1">
    <citation type="journal article" date="2018" name="Sci. Rep.">
        <title>Genomic signatures of local adaptation to the degree of environmental predictability in rotifers.</title>
        <authorList>
            <person name="Franch-Gras L."/>
            <person name="Hahn C."/>
            <person name="Garcia-Roger E.M."/>
            <person name="Carmona M.J."/>
            <person name="Serra M."/>
            <person name="Gomez A."/>
        </authorList>
    </citation>
    <scope>NUCLEOTIDE SEQUENCE [LARGE SCALE GENOMIC DNA]</scope>
    <source>
        <strain evidence="4">HYR1</strain>
    </source>
</reference>
<dbReference type="Proteomes" id="UP000276133">
    <property type="component" value="Unassembled WGS sequence"/>
</dbReference>
<protein>
    <submittedName>
        <fullName evidence="4">Transposon Ty3-I Gag-Pol poly</fullName>
    </submittedName>
</protein>
<comment type="caution">
    <text evidence="4">The sequence shown here is derived from an EMBL/GenBank/DDBJ whole genome shotgun (WGS) entry which is preliminary data.</text>
</comment>
<evidence type="ECO:0000313" key="5">
    <source>
        <dbReference type="Proteomes" id="UP000276133"/>
    </source>
</evidence>
<dbReference type="AlphaFoldDB" id="A0A3M7QSY1"/>
<name>A0A3M7QSY1_BRAPC</name>
<dbReference type="OrthoDB" id="6091153at2759"/>
<feature type="region of interest" description="Disordered" evidence="2">
    <location>
        <begin position="273"/>
        <end position="295"/>
    </location>
</feature>
<accession>A0A3M7QSY1</accession>
<feature type="region of interest" description="Disordered" evidence="2">
    <location>
        <begin position="110"/>
        <end position="137"/>
    </location>
</feature>
<evidence type="ECO:0000256" key="1">
    <source>
        <dbReference type="PROSITE-ProRule" id="PRU00047"/>
    </source>
</evidence>
<dbReference type="EMBL" id="REGN01005204">
    <property type="protein sequence ID" value="RNA14383.1"/>
    <property type="molecule type" value="Genomic_DNA"/>
</dbReference>
<dbReference type="SUPFAM" id="SSF57756">
    <property type="entry name" value="Retrovirus zinc finger-like domains"/>
    <property type="match status" value="1"/>
</dbReference>
<keyword evidence="5" id="KW-1185">Reference proteome</keyword>
<dbReference type="InterPro" id="IPR036875">
    <property type="entry name" value="Znf_CCHC_sf"/>
</dbReference>
<gene>
    <name evidence="4" type="ORF">BpHYR1_039562</name>
</gene>
<proteinExistence type="predicted"/>
<keyword evidence="1" id="KW-0863">Zinc-finger</keyword>
<dbReference type="GO" id="GO:0008270">
    <property type="term" value="F:zinc ion binding"/>
    <property type="evidence" value="ECO:0007669"/>
    <property type="project" value="UniProtKB-KW"/>
</dbReference>
<evidence type="ECO:0000259" key="3">
    <source>
        <dbReference type="PROSITE" id="PS50158"/>
    </source>
</evidence>
<keyword evidence="1" id="KW-0862">Zinc</keyword>
<organism evidence="4 5">
    <name type="scientific">Brachionus plicatilis</name>
    <name type="common">Marine rotifer</name>
    <name type="synonym">Brachionus muelleri</name>
    <dbReference type="NCBI Taxonomy" id="10195"/>
    <lineage>
        <taxon>Eukaryota</taxon>
        <taxon>Metazoa</taxon>
        <taxon>Spiralia</taxon>
        <taxon>Gnathifera</taxon>
        <taxon>Rotifera</taxon>
        <taxon>Eurotatoria</taxon>
        <taxon>Monogononta</taxon>
        <taxon>Pseudotrocha</taxon>
        <taxon>Ploima</taxon>
        <taxon>Brachionidae</taxon>
        <taxon>Brachionus</taxon>
    </lineage>
</organism>
<dbReference type="SMART" id="SM00343">
    <property type="entry name" value="ZnF_C2HC"/>
    <property type="match status" value="1"/>
</dbReference>
<dbReference type="Pfam" id="PF00098">
    <property type="entry name" value="zf-CCHC"/>
    <property type="match status" value="1"/>
</dbReference>
<dbReference type="InterPro" id="IPR001878">
    <property type="entry name" value="Znf_CCHC"/>
</dbReference>
<evidence type="ECO:0000256" key="2">
    <source>
        <dbReference type="SAM" id="MobiDB-lite"/>
    </source>
</evidence>
<dbReference type="Gene3D" id="4.10.60.10">
    <property type="entry name" value="Zinc finger, CCHC-type"/>
    <property type="match status" value="1"/>
</dbReference>
<feature type="compositionally biased region" description="Basic and acidic residues" evidence="2">
    <location>
        <begin position="127"/>
        <end position="137"/>
    </location>
</feature>
<sequence length="295" mass="34377">MLLKHSFLFHLTKIKFCNTLTPIPFCNTQLENENVHLFVTQLRILSKKAFPGVEQNVTDTFIADQFIDGLKSTEIQIKLKVARPTLNSLSEITELASRYEEVLNTTPRTSMDARKINTESNYPIQDQSRDISPDSRHVSFEPTQRCYRCNQTGHIRPNCPQIRPKQRLQKAYEKVRQNKNVRFQRMRLNYDRHVYAAEFKPGDLVWARKDVIKRGKRLIVHVNRFKRQYGGGDLQYKTINGTDEVLRETTHTRAKHRAVRAIVDKAKKGMLTHRTALSSEQEDPSDDETFKPTTH</sequence>
<keyword evidence="1" id="KW-0479">Metal-binding</keyword>